<dbReference type="EMBL" id="BAAANE010000010">
    <property type="protein sequence ID" value="GAA1656007.1"/>
    <property type="molecule type" value="Genomic_DNA"/>
</dbReference>
<evidence type="ECO:0000256" key="1">
    <source>
        <dbReference type="SAM" id="MobiDB-lite"/>
    </source>
</evidence>
<organism evidence="2 3">
    <name type="scientific">Kribbella alba</name>
    <dbReference type="NCBI Taxonomy" id="190197"/>
    <lineage>
        <taxon>Bacteria</taxon>
        <taxon>Bacillati</taxon>
        <taxon>Actinomycetota</taxon>
        <taxon>Actinomycetes</taxon>
        <taxon>Propionibacteriales</taxon>
        <taxon>Kribbellaceae</taxon>
        <taxon>Kribbella</taxon>
    </lineage>
</organism>
<sequence>MDGVGPPGDRGTGQDSWQLTDLELLPGGRHGWALGVNDDGAVVGKSETADGARHAVLWRDGRITDLGTLGGSNSVACDVNRHGVVVGTSETAGGARHAFIWRDGQMVDLGGPGSLGGTLVCATAINDRGWVVGSGMTAKGRVHAFVWWAGEIIDLGTLVPGVDQSSHAFDVNDRGRIVGDATVDTMNTVPVMWEDGRIHQLTDLTGQSIAISSRGQAVICANPECFIWSPDDLTTISPDEGPMVFRAQGIDRPDRGSRFVQVEGIGGEGRVVGWNARLAFIWHRGEFEWLPGLSTGQAQAMAISDQGRFVAGTSASAPDGLAPHPVVWTKRHDGRAT</sequence>
<feature type="region of interest" description="Disordered" evidence="1">
    <location>
        <begin position="314"/>
        <end position="337"/>
    </location>
</feature>
<dbReference type="InterPro" id="IPR014262">
    <property type="entry name" value="HAF_rpt"/>
</dbReference>
<dbReference type="RefSeq" id="WP_344115290.1">
    <property type="nucleotide sequence ID" value="NZ_BAAANE010000010.1"/>
</dbReference>
<evidence type="ECO:0000313" key="3">
    <source>
        <dbReference type="Proteomes" id="UP001501319"/>
    </source>
</evidence>
<protein>
    <recommendedName>
        <fullName evidence="4">HAF family extracellular repeat protein</fullName>
    </recommendedName>
</protein>
<gene>
    <name evidence="2" type="ORF">GCM10009744_55780</name>
</gene>
<accession>A0ABP4RNC5</accession>
<evidence type="ECO:0000313" key="2">
    <source>
        <dbReference type="EMBL" id="GAA1656007.1"/>
    </source>
</evidence>
<keyword evidence="3" id="KW-1185">Reference proteome</keyword>
<name>A0ABP4RNC5_9ACTN</name>
<dbReference type="NCBIfam" id="TIGR02913">
    <property type="entry name" value="HAF_rpt"/>
    <property type="match status" value="3"/>
</dbReference>
<proteinExistence type="predicted"/>
<comment type="caution">
    <text evidence="2">The sequence shown here is derived from an EMBL/GenBank/DDBJ whole genome shotgun (WGS) entry which is preliminary data.</text>
</comment>
<reference evidence="3" key="1">
    <citation type="journal article" date="2019" name="Int. J. Syst. Evol. Microbiol.">
        <title>The Global Catalogue of Microorganisms (GCM) 10K type strain sequencing project: providing services to taxonomists for standard genome sequencing and annotation.</title>
        <authorList>
            <consortium name="The Broad Institute Genomics Platform"/>
            <consortium name="The Broad Institute Genome Sequencing Center for Infectious Disease"/>
            <person name="Wu L."/>
            <person name="Ma J."/>
        </authorList>
    </citation>
    <scope>NUCLEOTIDE SEQUENCE [LARGE SCALE GENOMIC DNA]</scope>
    <source>
        <strain evidence="3">JCM 14306</strain>
    </source>
</reference>
<dbReference type="Proteomes" id="UP001501319">
    <property type="component" value="Unassembled WGS sequence"/>
</dbReference>
<evidence type="ECO:0008006" key="4">
    <source>
        <dbReference type="Google" id="ProtNLM"/>
    </source>
</evidence>